<comment type="caution">
    <text evidence="3">The sequence shown here is derived from an EMBL/GenBank/DDBJ whole genome shotgun (WGS) entry which is preliminary data.</text>
</comment>
<evidence type="ECO:0000313" key="3">
    <source>
        <dbReference type="EMBL" id="KAA8830507.1"/>
    </source>
</evidence>
<evidence type="ECO:0000256" key="1">
    <source>
        <dbReference type="SAM" id="MobiDB-lite"/>
    </source>
</evidence>
<sequence>MNNMSNHNGNRISKHIDKSTILTIVMIVVILGAFGVMLAASSHVGPFAGWDTVQASTARTTTNADSTDKWNDNTKSDNDASKTAAADKTTDTTTDTATERHPRSPLRP</sequence>
<dbReference type="Proteomes" id="UP000412028">
    <property type="component" value="Unassembled WGS sequence"/>
</dbReference>
<evidence type="ECO:0000256" key="2">
    <source>
        <dbReference type="SAM" id="Phobius"/>
    </source>
</evidence>
<name>A0A5M9ZQG3_9BIFI</name>
<feature type="transmembrane region" description="Helical" evidence="2">
    <location>
        <begin position="21"/>
        <end position="40"/>
    </location>
</feature>
<dbReference type="RefSeq" id="WP_150381281.1">
    <property type="nucleotide sequence ID" value="NZ_RZUI01000005.1"/>
</dbReference>
<organism evidence="3 4">
    <name type="scientific">Bifidobacterium tissieri</name>
    <dbReference type="NCBI Taxonomy" id="1630162"/>
    <lineage>
        <taxon>Bacteria</taxon>
        <taxon>Bacillati</taxon>
        <taxon>Actinomycetota</taxon>
        <taxon>Actinomycetes</taxon>
        <taxon>Bifidobacteriales</taxon>
        <taxon>Bifidobacteriaceae</taxon>
        <taxon>Bifidobacterium</taxon>
    </lineage>
</organism>
<proteinExistence type="predicted"/>
<keyword evidence="2" id="KW-0812">Transmembrane</keyword>
<feature type="compositionally biased region" description="Basic and acidic residues" evidence="1">
    <location>
        <begin position="66"/>
        <end position="80"/>
    </location>
</feature>
<protein>
    <submittedName>
        <fullName evidence="3">Uncharacterized protein</fullName>
    </submittedName>
</protein>
<keyword evidence="2" id="KW-1133">Transmembrane helix</keyword>
<feature type="compositionally biased region" description="Low complexity" evidence="1">
    <location>
        <begin position="81"/>
        <end position="96"/>
    </location>
</feature>
<feature type="region of interest" description="Disordered" evidence="1">
    <location>
        <begin position="59"/>
        <end position="108"/>
    </location>
</feature>
<gene>
    <name evidence="3" type="ORF">EMO89_05900</name>
</gene>
<accession>A0A5M9ZQG3</accession>
<dbReference type="EMBL" id="RZUI01000005">
    <property type="protein sequence ID" value="KAA8830507.1"/>
    <property type="molecule type" value="Genomic_DNA"/>
</dbReference>
<evidence type="ECO:0000313" key="4">
    <source>
        <dbReference type="Proteomes" id="UP000412028"/>
    </source>
</evidence>
<reference evidence="3 4" key="1">
    <citation type="journal article" date="2019" name="Syst. Appl. Microbiol.">
        <title>Characterization of Bifidobacterium species in feaces of the Egyptian fruit bat: Description of B. vespertilionis sp. nov. and B. rousetti sp. nov.</title>
        <authorList>
            <person name="Modesto M."/>
            <person name="Satti M."/>
            <person name="Watanabe K."/>
            <person name="Puglisi E."/>
            <person name="Morelli L."/>
            <person name="Huang C.-H."/>
            <person name="Liou J.-S."/>
            <person name="Miyashita M."/>
            <person name="Tamura T."/>
            <person name="Saito S."/>
            <person name="Mori K."/>
            <person name="Huang L."/>
            <person name="Sciavilla P."/>
            <person name="Sandri C."/>
            <person name="Spiezio C."/>
            <person name="Vitali F."/>
            <person name="Cavalieri D."/>
            <person name="Perpetuini G."/>
            <person name="Tofalo R."/>
            <person name="Bonetti A."/>
            <person name="Arita M."/>
            <person name="Mattarelli P."/>
        </authorList>
    </citation>
    <scope>NUCLEOTIDE SEQUENCE [LARGE SCALE GENOMIC DNA]</scope>
    <source>
        <strain evidence="3 4">RST7</strain>
    </source>
</reference>
<dbReference type="AlphaFoldDB" id="A0A5M9ZQG3"/>
<keyword evidence="2" id="KW-0472">Membrane</keyword>